<dbReference type="PANTHER" id="PTHR48111">
    <property type="entry name" value="REGULATOR OF RPOS"/>
    <property type="match status" value="1"/>
</dbReference>
<dbReference type="PROSITE" id="PS51755">
    <property type="entry name" value="OMPR_PHOB"/>
    <property type="match status" value="1"/>
</dbReference>
<dbReference type="SMART" id="SM00862">
    <property type="entry name" value="Trans_reg_C"/>
    <property type="match status" value="1"/>
</dbReference>
<dbReference type="PANTHER" id="PTHR48111:SF4">
    <property type="entry name" value="DNA-BINDING DUAL TRANSCRIPTIONAL REGULATOR OMPR"/>
    <property type="match status" value="1"/>
</dbReference>
<keyword evidence="4" id="KW-0902">Two-component regulatory system</keyword>
<evidence type="ECO:0000256" key="5">
    <source>
        <dbReference type="ARBA" id="ARBA00023015"/>
    </source>
</evidence>
<evidence type="ECO:0000256" key="2">
    <source>
        <dbReference type="ARBA" id="ARBA00022490"/>
    </source>
</evidence>
<dbReference type="Gene3D" id="1.10.10.10">
    <property type="entry name" value="Winged helix-like DNA-binding domain superfamily/Winged helix DNA-binding domain"/>
    <property type="match status" value="1"/>
</dbReference>
<keyword evidence="3 9" id="KW-0597">Phosphoprotein</keyword>
<dbReference type="FunFam" id="1.10.10.10:FF:000099">
    <property type="entry name" value="Two-component system response regulator TorR"/>
    <property type="match status" value="1"/>
</dbReference>
<evidence type="ECO:0000259" key="11">
    <source>
        <dbReference type="PROSITE" id="PS50110"/>
    </source>
</evidence>
<protein>
    <recommendedName>
        <fullName evidence="8">Regulatory protein VirG</fullName>
    </recommendedName>
</protein>
<dbReference type="Gene3D" id="6.10.250.690">
    <property type="match status" value="1"/>
</dbReference>
<evidence type="ECO:0000256" key="7">
    <source>
        <dbReference type="ARBA" id="ARBA00023163"/>
    </source>
</evidence>
<evidence type="ECO:0000259" key="12">
    <source>
        <dbReference type="PROSITE" id="PS51755"/>
    </source>
</evidence>
<accession>A0A840YCL8</accession>
<dbReference type="SUPFAM" id="SSF46894">
    <property type="entry name" value="C-terminal effector domain of the bipartite response regulators"/>
    <property type="match status" value="1"/>
</dbReference>
<dbReference type="GO" id="GO:0005829">
    <property type="term" value="C:cytosol"/>
    <property type="evidence" value="ECO:0007669"/>
    <property type="project" value="TreeGrafter"/>
</dbReference>
<dbReference type="GO" id="GO:0000156">
    <property type="term" value="F:phosphorelay response regulator activity"/>
    <property type="evidence" value="ECO:0007669"/>
    <property type="project" value="TreeGrafter"/>
</dbReference>
<dbReference type="InterPro" id="IPR036388">
    <property type="entry name" value="WH-like_DNA-bd_sf"/>
</dbReference>
<evidence type="ECO:0000256" key="1">
    <source>
        <dbReference type="ARBA" id="ARBA00004496"/>
    </source>
</evidence>
<evidence type="ECO:0000256" key="6">
    <source>
        <dbReference type="ARBA" id="ARBA00023125"/>
    </source>
</evidence>
<evidence type="ECO:0000256" key="4">
    <source>
        <dbReference type="ARBA" id="ARBA00023012"/>
    </source>
</evidence>
<evidence type="ECO:0000256" key="9">
    <source>
        <dbReference type="PROSITE-ProRule" id="PRU00169"/>
    </source>
</evidence>
<dbReference type="Pfam" id="PF00486">
    <property type="entry name" value="Trans_reg_C"/>
    <property type="match status" value="1"/>
</dbReference>
<feature type="domain" description="Response regulatory" evidence="11">
    <location>
        <begin position="3"/>
        <end position="116"/>
    </location>
</feature>
<dbReference type="InterPro" id="IPR011006">
    <property type="entry name" value="CheY-like_superfamily"/>
</dbReference>
<organism evidence="13 14">
    <name type="scientific">Muricoccus pecuniae</name>
    <dbReference type="NCBI Taxonomy" id="693023"/>
    <lineage>
        <taxon>Bacteria</taxon>
        <taxon>Pseudomonadati</taxon>
        <taxon>Pseudomonadota</taxon>
        <taxon>Alphaproteobacteria</taxon>
        <taxon>Acetobacterales</taxon>
        <taxon>Roseomonadaceae</taxon>
        <taxon>Muricoccus</taxon>
    </lineage>
</organism>
<comment type="subcellular location">
    <subcellularLocation>
        <location evidence="1">Cytoplasm</location>
    </subcellularLocation>
</comment>
<keyword evidence="7" id="KW-0804">Transcription</keyword>
<comment type="caution">
    <text evidence="13">The sequence shown here is derived from an EMBL/GenBank/DDBJ whole genome shotgun (WGS) entry which is preliminary data.</text>
</comment>
<dbReference type="InterPro" id="IPR016032">
    <property type="entry name" value="Sig_transdc_resp-reg_C-effctor"/>
</dbReference>
<evidence type="ECO:0000313" key="13">
    <source>
        <dbReference type="EMBL" id="MBB5696429.1"/>
    </source>
</evidence>
<dbReference type="EMBL" id="JACIJD010000042">
    <property type="protein sequence ID" value="MBB5696429.1"/>
    <property type="molecule type" value="Genomic_DNA"/>
</dbReference>
<dbReference type="Proteomes" id="UP000580654">
    <property type="component" value="Unassembled WGS sequence"/>
</dbReference>
<dbReference type="AlphaFoldDB" id="A0A840YCL8"/>
<feature type="modified residue" description="4-aspartylphosphate" evidence="9">
    <location>
        <position position="52"/>
    </location>
</feature>
<dbReference type="InterPro" id="IPR001867">
    <property type="entry name" value="OmpR/PhoB-type_DNA-bd"/>
</dbReference>
<dbReference type="CDD" id="cd00383">
    <property type="entry name" value="trans_reg_C"/>
    <property type="match status" value="1"/>
</dbReference>
<dbReference type="SMART" id="SM00448">
    <property type="entry name" value="REC"/>
    <property type="match status" value="1"/>
</dbReference>
<evidence type="ECO:0000256" key="8">
    <source>
        <dbReference type="ARBA" id="ARBA00067337"/>
    </source>
</evidence>
<keyword evidence="2" id="KW-0963">Cytoplasm</keyword>
<dbReference type="PROSITE" id="PS50110">
    <property type="entry name" value="RESPONSE_REGULATORY"/>
    <property type="match status" value="1"/>
</dbReference>
<dbReference type="Pfam" id="PF00072">
    <property type="entry name" value="Response_reg"/>
    <property type="match status" value="1"/>
</dbReference>
<evidence type="ECO:0000256" key="3">
    <source>
        <dbReference type="ARBA" id="ARBA00022553"/>
    </source>
</evidence>
<feature type="DNA-binding region" description="OmpR/PhoB-type" evidence="10">
    <location>
        <begin position="131"/>
        <end position="231"/>
    </location>
</feature>
<sequence>MPHILLVDDDEDILTLLTHFLQNHACRVSVARDGAEMFAVLEAKRADVIVLDVMLPDESGFDLCRRLRTGSSVPVIMLTAVSDHTDRVVGLEIGADDYLTKPFNPRELLARIKAVLRRSEANHAPQPRDTRPMLCFGRWRLDVTRRELRSDDNMLVSLSAGEFDLLLAFAEHPQRVLTRDVLMDLARGESHAAFDRSIDVQVSRLRRKLEDSSKSPELIRTVRNGGYILMAPVSRS</sequence>
<name>A0A840YCL8_9PROT</name>
<dbReference type="InterPro" id="IPR001789">
    <property type="entry name" value="Sig_transdc_resp-reg_receiver"/>
</dbReference>
<evidence type="ECO:0000256" key="10">
    <source>
        <dbReference type="PROSITE-ProRule" id="PRU01091"/>
    </source>
</evidence>
<dbReference type="Gene3D" id="3.40.50.2300">
    <property type="match status" value="1"/>
</dbReference>
<dbReference type="GO" id="GO:0000976">
    <property type="term" value="F:transcription cis-regulatory region binding"/>
    <property type="evidence" value="ECO:0007669"/>
    <property type="project" value="TreeGrafter"/>
</dbReference>
<reference evidence="13 14" key="1">
    <citation type="submission" date="2020-08" db="EMBL/GenBank/DDBJ databases">
        <title>Genomic Encyclopedia of Type Strains, Phase IV (KMG-IV): sequencing the most valuable type-strain genomes for metagenomic binning, comparative biology and taxonomic classification.</title>
        <authorList>
            <person name="Goeker M."/>
        </authorList>
    </citation>
    <scope>NUCLEOTIDE SEQUENCE [LARGE SCALE GENOMIC DNA]</scope>
    <source>
        <strain evidence="13 14">DSM 25622</strain>
    </source>
</reference>
<dbReference type="InterPro" id="IPR039420">
    <property type="entry name" value="WalR-like"/>
</dbReference>
<dbReference type="SUPFAM" id="SSF52172">
    <property type="entry name" value="CheY-like"/>
    <property type="match status" value="1"/>
</dbReference>
<proteinExistence type="predicted"/>
<gene>
    <name evidence="13" type="ORF">FHS87_004500</name>
</gene>
<keyword evidence="6 10" id="KW-0238">DNA-binding</keyword>
<evidence type="ECO:0000313" key="14">
    <source>
        <dbReference type="Proteomes" id="UP000580654"/>
    </source>
</evidence>
<keyword evidence="14" id="KW-1185">Reference proteome</keyword>
<feature type="domain" description="OmpR/PhoB-type" evidence="12">
    <location>
        <begin position="131"/>
        <end position="231"/>
    </location>
</feature>
<keyword evidence="5" id="KW-0805">Transcription regulation</keyword>
<dbReference type="FunFam" id="3.40.50.2300:FF:000001">
    <property type="entry name" value="DNA-binding response regulator PhoB"/>
    <property type="match status" value="1"/>
</dbReference>
<dbReference type="GO" id="GO:0006355">
    <property type="term" value="P:regulation of DNA-templated transcription"/>
    <property type="evidence" value="ECO:0007669"/>
    <property type="project" value="InterPro"/>
</dbReference>
<dbReference type="GO" id="GO:0032993">
    <property type="term" value="C:protein-DNA complex"/>
    <property type="evidence" value="ECO:0007669"/>
    <property type="project" value="TreeGrafter"/>
</dbReference>